<sequence>MKIVFILFVVVELVYARKPEKLFVNYGDELEYPDYYRDVNDGADPTSTQLPIGNGGHHQGGRFRSGINCGHFDSKDTTHLVADPNHTGSFYFCVNGVSIGPMECAQGTVFHPVYKVCSWPNQDGQIKDGP</sequence>
<keyword evidence="3" id="KW-1185">Reference proteome</keyword>
<name>A0A7E6FFI2_9MOLL</name>
<dbReference type="Proteomes" id="UP000515154">
    <property type="component" value="Linkage group LG17"/>
</dbReference>
<dbReference type="GO" id="GO:0008061">
    <property type="term" value="F:chitin binding"/>
    <property type="evidence" value="ECO:0007669"/>
    <property type="project" value="InterPro"/>
</dbReference>
<dbReference type="InterPro" id="IPR002557">
    <property type="entry name" value="Chitin-bd_dom"/>
</dbReference>
<accession>A0A7E6FFI2</accession>
<feature type="signal peptide" evidence="1">
    <location>
        <begin position="1"/>
        <end position="16"/>
    </location>
</feature>
<reference evidence="4" key="1">
    <citation type="submission" date="2025-08" db="UniProtKB">
        <authorList>
            <consortium name="RefSeq"/>
        </authorList>
    </citation>
    <scope>IDENTIFICATION</scope>
</reference>
<gene>
    <name evidence="4" type="primary">LOC118766650</name>
</gene>
<protein>
    <submittedName>
        <fullName evidence="4">Uncharacterized protein LOC118766650</fullName>
    </submittedName>
</protein>
<evidence type="ECO:0000313" key="3">
    <source>
        <dbReference type="Proteomes" id="UP000515154"/>
    </source>
</evidence>
<keyword evidence="1" id="KW-0732">Signal</keyword>
<dbReference type="RefSeq" id="XP_036366100.1">
    <property type="nucleotide sequence ID" value="XM_036510207.1"/>
</dbReference>
<dbReference type="KEGG" id="osn:118766650"/>
<feature type="domain" description="Chitin-binding type-2" evidence="2">
    <location>
        <begin position="66"/>
        <end position="128"/>
    </location>
</feature>
<dbReference type="PROSITE" id="PS50940">
    <property type="entry name" value="CHIT_BIND_II"/>
    <property type="match status" value="1"/>
</dbReference>
<dbReference type="Gene3D" id="2.170.140.10">
    <property type="entry name" value="Chitin binding domain"/>
    <property type="match status" value="1"/>
</dbReference>
<evidence type="ECO:0000313" key="4">
    <source>
        <dbReference type="RefSeq" id="XP_036366100.1"/>
    </source>
</evidence>
<organism evidence="3 4">
    <name type="scientific">Octopus sinensis</name>
    <name type="common">East Asian common octopus</name>
    <dbReference type="NCBI Taxonomy" id="2607531"/>
    <lineage>
        <taxon>Eukaryota</taxon>
        <taxon>Metazoa</taxon>
        <taxon>Spiralia</taxon>
        <taxon>Lophotrochozoa</taxon>
        <taxon>Mollusca</taxon>
        <taxon>Cephalopoda</taxon>
        <taxon>Coleoidea</taxon>
        <taxon>Octopodiformes</taxon>
        <taxon>Octopoda</taxon>
        <taxon>Incirrata</taxon>
        <taxon>Octopodidae</taxon>
        <taxon>Octopus</taxon>
    </lineage>
</organism>
<dbReference type="InterPro" id="IPR036508">
    <property type="entry name" value="Chitin-bd_dom_sf"/>
</dbReference>
<feature type="chain" id="PRO_5028959527" evidence="1">
    <location>
        <begin position="17"/>
        <end position="130"/>
    </location>
</feature>
<dbReference type="Pfam" id="PF01607">
    <property type="entry name" value="CBM_14"/>
    <property type="match status" value="1"/>
</dbReference>
<evidence type="ECO:0000256" key="1">
    <source>
        <dbReference type="SAM" id="SignalP"/>
    </source>
</evidence>
<dbReference type="AlphaFoldDB" id="A0A7E6FFI2"/>
<dbReference type="GO" id="GO:0005576">
    <property type="term" value="C:extracellular region"/>
    <property type="evidence" value="ECO:0007669"/>
    <property type="project" value="InterPro"/>
</dbReference>
<dbReference type="SUPFAM" id="SSF57625">
    <property type="entry name" value="Invertebrate chitin-binding proteins"/>
    <property type="match status" value="1"/>
</dbReference>
<evidence type="ECO:0000259" key="2">
    <source>
        <dbReference type="PROSITE" id="PS50940"/>
    </source>
</evidence>
<dbReference type="SMART" id="SM00494">
    <property type="entry name" value="ChtBD2"/>
    <property type="match status" value="1"/>
</dbReference>
<proteinExistence type="predicted"/>